<name>A0A1G6HFK1_9GAMM</name>
<dbReference type="EMBL" id="FMYL01000005">
    <property type="protein sequence ID" value="SDB92888.1"/>
    <property type="molecule type" value="Genomic_DNA"/>
</dbReference>
<comment type="catalytic activity">
    <reaction evidence="4">
        <text>UTP + H2O = UMP + diphosphate + H(+)</text>
        <dbReference type="Rhea" id="RHEA:29395"/>
        <dbReference type="ChEBI" id="CHEBI:15377"/>
        <dbReference type="ChEBI" id="CHEBI:15378"/>
        <dbReference type="ChEBI" id="CHEBI:33019"/>
        <dbReference type="ChEBI" id="CHEBI:46398"/>
        <dbReference type="ChEBI" id="CHEBI:57865"/>
        <dbReference type="EC" id="3.6.1.9"/>
    </reaction>
</comment>
<protein>
    <recommendedName>
        <fullName evidence="4">dTTP/UTP pyrophosphatase</fullName>
        <shortName evidence="4">dTTPase/UTPase</shortName>
        <ecNumber evidence="4">3.6.1.9</ecNumber>
    </recommendedName>
    <alternativeName>
        <fullName evidence="4">Nucleoside triphosphate pyrophosphatase</fullName>
    </alternativeName>
    <alternativeName>
        <fullName evidence="4">Nucleotide pyrophosphatase</fullName>
        <shortName evidence="4">Nucleotide PPase</shortName>
    </alternativeName>
</protein>
<keyword evidence="4" id="KW-0963">Cytoplasm</keyword>
<dbReference type="NCBIfam" id="TIGR00172">
    <property type="entry name" value="maf"/>
    <property type="match status" value="1"/>
</dbReference>
<dbReference type="Proteomes" id="UP000242501">
    <property type="component" value="Unassembled WGS sequence"/>
</dbReference>
<dbReference type="GO" id="GO:0036218">
    <property type="term" value="F:dTTP diphosphatase activity"/>
    <property type="evidence" value="ECO:0007669"/>
    <property type="project" value="RHEA"/>
</dbReference>
<organism evidence="5 6">
    <name type="scientific">Acinetobacter boissieri</name>
    <dbReference type="NCBI Taxonomy" id="1219383"/>
    <lineage>
        <taxon>Bacteria</taxon>
        <taxon>Pseudomonadati</taxon>
        <taxon>Pseudomonadota</taxon>
        <taxon>Gammaproteobacteria</taxon>
        <taxon>Moraxellales</taxon>
        <taxon>Moraxellaceae</taxon>
        <taxon>Acinetobacter</taxon>
    </lineage>
</organism>
<proteinExistence type="inferred from homology"/>
<dbReference type="InterPro" id="IPR029001">
    <property type="entry name" value="ITPase-like_fam"/>
</dbReference>
<keyword evidence="6" id="KW-1185">Reference proteome</keyword>
<dbReference type="Gene3D" id="3.90.950.10">
    <property type="match status" value="1"/>
</dbReference>
<evidence type="ECO:0000256" key="3">
    <source>
        <dbReference type="ARBA" id="ARBA00023080"/>
    </source>
</evidence>
<comment type="function">
    <text evidence="4">Nucleoside triphosphate pyrophosphatase that hydrolyzes dTTP and UTP. May have a dual role in cell division arrest and in preventing the incorporation of modified nucleotides into cellular nucleic acids.</text>
</comment>
<accession>A0A1G6HFK1</accession>
<feature type="active site" description="Proton acceptor" evidence="4">
    <location>
        <position position="80"/>
    </location>
</feature>
<dbReference type="GO" id="GO:0005737">
    <property type="term" value="C:cytoplasm"/>
    <property type="evidence" value="ECO:0007669"/>
    <property type="project" value="UniProtKB-SubCell"/>
</dbReference>
<reference evidence="6" key="1">
    <citation type="submission" date="2016-09" db="EMBL/GenBank/DDBJ databases">
        <authorList>
            <person name="Varghese N."/>
            <person name="Submissions S."/>
        </authorList>
    </citation>
    <scope>NUCLEOTIDE SEQUENCE [LARGE SCALE GENOMIC DNA]</scope>
    <source>
        <strain evidence="6">ANC 4422</strain>
    </source>
</reference>
<evidence type="ECO:0000313" key="5">
    <source>
        <dbReference type="EMBL" id="SDB92888.1"/>
    </source>
</evidence>
<sequence>MLALNILHVKKMAPLILASGSPRRHELLSQLGYAFDVCVPNIDESVYAAEQAQCYVSRLAYEKACVIVKKYPKHLVLAADTCLSIQSEIIGKPMSKQHAFDIWQKLSGQYHDVYTGICVIQEGIVRQNVVKTQVKFAILSEQDMEEYWATQEPIGKAGAYAIQGIAAKYIPEIIGSYTNVVGLPLYETDQLLQQTIKALN</sequence>
<feature type="site" description="Important for substrate specificity" evidence="4">
    <location>
        <position position="163"/>
    </location>
</feature>
<evidence type="ECO:0000256" key="4">
    <source>
        <dbReference type="HAMAP-Rule" id="MF_00528"/>
    </source>
</evidence>
<evidence type="ECO:0000313" key="6">
    <source>
        <dbReference type="Proteomes" id="UP000242501"/>
    </source>
</evidence>
<dbReference type="GO" id="GO:0036221">
    <property type="term" value="F:UTP diphosphatase activity"/>
    <property type="evidence" value="ECO:0007669"/>
    <property type="project" value="RHEA"/>
</dbReference>
<dbReference type="AlphaFoldDB" id="A0A1G6HFK1"/>
<keyword evidence="3 4" id="KW-0546">Nucleotide metabolism</keyword>
<gene>
    <name evidence="5" type="ORF">SAMN05421733_105134</name>
</gene>
<dbReference type="InterPro" id="IPR003697">
    <property type="entry name" value="Maf-like"/>
</dbReference>
<dbReference type="PANTHER" id="PTHR43213:SF5">
    <property type="entry name" value="BIFUNCTIONAL DTTP_UTP PYROPHOSPHATASE_METHYLTRANSFERASE PROTEIN-RELATED"/>
    <property type="match status" value="1"/>
</dbReference>
<dbReference type="PIRSF" id="PIRSF006305">
    <property type="entry name" value="Maf"/>
    <property type="match status" value="1"/>
</dbReference>
<feature type="site" description="Important for substrate specificity" evidence="4">
    <location>
        <position position="81"/>
    </location>
</feature>
<comment type="subcellular location">
    <subcellularLocation>
        <location evidence="4">Cytoplasm</location>
    </subcellularLocation>
</comment>
<comment type="catalytic activity">
    <reaction evidence="4">
        <text>dTTP + H2O = dTMP + diphosphate + H(+)</text>
        <dbReference type="Rhea" id="RHEA:28534"/>
        <dbReference type="ChEBI" id="CHEBI:15377"/>
        <dbReference type="ChEBI" id="CHEBI:15378"/>
        <dbReference type="ChEBI" id="CHEBI:33019"/>
        <dbReference type="ChEBI" id="CHEBI:37568"/>
        <dbReference type="ChEBI" id="CHEBI:63528"/>
        <dbReference type="EC" id="3.6.1.9"/>
    </reaction>
</comment>
<dbReference type="HAMAP" id="MF_00528">
    <property type="entry name" value="Maf"/>
    <property type="match status" value="1"/>
</dbReference>
<dbReference type="STRING" id="1219383.SAMN05421733_105134"/>
<comment type="similarity">
    <text evidence="4">Belongs to the Maf family. YhdE subfamily.</text>
</comment>
<dbReference type="GO" id="GO:0009117">
    <property type="term" value="P:nucleotide metabolic process"/>
    <property type="evidence" value="ECO:0007669"/>
    <property type="project" value="UniProtKB-KW"/>
</dbReference>
<dbReference type="PANTHER" id="PTHR43213">
    <property type="entry name" value="BIFUNCTIONAL DTTP/UTP PYROPHOSPHATASE/METHYLTRANSFERASE PROTEIN-RELATED"/>
    <property type="match status" value="1"/>
</dbReference>
<dbReference type="Pfam" id="PF02545">
    <property type="entry name" value="Maf"/>
    <property type="match status" value="1"/>
</dbReference>
<evidence type="ECO:0000256" key="1">
    <source>
        <dbReference type="ARBA" id="ARBA00001968"/>
    </source>
</evidence>
<dbReference type="EC" id="3.6.1.9" evidence="4"/>
<comment type="caution">
    <text evidence="4">Lacks conserved residue(s) required for the propagation of feature annotation.</text>
</comment>
<keyword evidence="2 4" id="KW-0378">Hydrolase</keyword>
<dbReference type="SUPFAM" id="SSF52972">
    <property type="entry name" value="ITPase-like"/>
    <property type="match status" value="1"/>
</dbReference>
<evidence type="ECO:0000256" key="2">
    <source>
        <dbReference type="ARBA" id="ARBA00022801"/>
    </source>
</evidence>
<comment type="cofactor">
    <cofactor evidence="1 4">
        <name>a divalent metal cation</name>
        <dbReference type="ChEBI" id="CHEBI:60240"/>
    </cofactor>
</comment>
<dbReference type="CDD" id="cd00555">
    <property type="entry name" value="Maf"/>
    <property type="match status" value="1"/>
</dbReference>
<feature type="site" description="Important for substrate specificity" evidence="4">
    <location>
        <position position="23"/>
    </location>
</feature>